<feature type="transmembrane region" description="Helical" evidence="9">
    <location>
        <begin position="130"/>
        <end position="153"/>
    </location>
</feature>
<comment type="similarity">
    <text evidence="2">Belongs to the ABC transporter superfamily. ABCC family. Conjugate transporter (TC 3.A.1.208) subfamily.</text>
</comment>
<dbReference type="Proteomes" id="UP000694888">
    <property type="component" value="Unplaced"/>
</dbReference>
<evidence type="ECO:0000259" key="10">
    <source>
        <dbReference type="PROSITE" id="PS50929"/>
    </source>
</evidence>
<feature type="transmembrane region" description="Helical" evidence="9">
    <location>
        <begin position="232"/>
        <end position="250"/>
    </location>
</feature>
<dbReference type="InterPro" id="IPR009147">
    <property type="entry name" value="CFTR/ABCC7"/>
</dbReference>
<feature type="transmembrane region" description="Helical" evidence="9">
    <location>
        <begin position="314"/>
        <end position="338"/>
    </location>
</feature>
<dbReference type="InterPro" id="IPR050173">
    <property type="entry name" value="ABC_transporter_C-like"/>
</dbReference>
<feature type="domain" description="ABC transmembrane type-1" evidence="10">
    <location>
        <begin position="92"/>
        <end position="374"/>
    </location>
</feature>
<dbReference type="Gene3D" id="1.20.1560.10">
    <property type="entry name" value="ABC transporter type 1, transmembrane domain"/>
    <property type="match status" value="1"/>
</dbReference>
<dbReference type="PROSITE" id="PS50929">
    <property type="entry name" value="ABC_TM1F"/>
    <property type="match status" value="1"/>
</dbReference>
<evidence type="ECO:0000256" key="7">
    <source>
        <dbReference type="ARBA" id="ARBA00022989"/>
    </source>
</evidence>
<keyword evidence="3" id="KW-0813">Transport</keyword>
<name>A0ABM1A5W2_APLCA</name>
<dbReference type="PANTHER" id="PTHR24223:SF456">
    <property type="entry name" value="MULTIDRUG RESISTANCE-ASSOCIATED PROTEIN LETHAL(2)03659"/>
    <property type="match status" value="1"/>
</dbReference>
<dbReference type="InterPro" id="IPR036640">
    <property type="entry name" value="ABC1_TM_sf"/>
</dbReference>
<evidence type="ECO:0000256" key="6">
    <source>
        <dbReference type="ARBA" id="ARBA00022840"/>
    </source>
</evidence>
<keyword evidence="4 9" id="KW-0812">Transmembrane</keyword>
<evidence type="ECO:0000256" key="5">
    <source>
        <dbReference type="ARBA" id="ARBA00022741"/>
    </source>
</evidence>
<dbReference type="RefSeq" id="XP_012941427.1">
    <property type="nucleotide sequence ID" value="XM_013085973.2"/>
</dbReference>
<sequence length="399" mass="45886">MDESQNHVNPNPTLKANFLSRATFWWLNPLFKKGYTQPLEETDLYNVVPNDSSEYLGNKLELEWEKQLKRREKGQKPSLLRALFNVFGVQYILVGLVVLMEEGTKVVQPLLLGGLIRYFTPDSNMERKEAWLYAMGVSLCAVMLAVAHHPYFFCVQRIGMRMRIACCSLMYKKCLRLSNKAMGETTVGQIVNLMSNDVNRFDQSVIFLHFLWVGPLQAIAVLVILWHELGPSVLAGFFVLLLLIPVQGFMGKLFSKLRHKTAIHTDERVKVMNEIISGMRVIKMYCWEKPFEQLVEKIRNLEIQRLRFVWKLKAVFFLPFFIALHMCMLAVIVCVMLTRGEMLAVHVVYTAVGLFYSMRIPLTVFVPYAIQAIAEIKVTFLRISRGVTATEVQEPPGRL</sequence>
<dbReference type="InterPro" id="IPR011527">
    <property type="entry name" value="ABC1_TM_dom"/>
</dbReference>
<feature type="transmembrane region" description="Helical" evidence="9">
    <location>
        <begin position="205"/>
        <end position="226"/>
    </location>
</feature>
<reference evidence="12" key="1">
    <citation type="submission" date="2025-08" db="UniProtKB">
        <authorList>
            <consortium name="RefSeq"/>
        </authorList>
    </citation>
    <scope>IDENTIFICATION</scope>
</reference>
<proteinExistence type="inferred from homology"/>
<keyword evidence="5" id="KW-0547">Nucleotide-binding</keyword>
<evidence type="ECO:0000256" key="3">
    <source>
        <dbReference type="ARBA" id="ARBA00022448"/>
    </source>
</evidence>
<gene>
    <name evidence="12" type="primary">LOC101861224</name>
</gene>
<feature type="transmembrane region" description="Helical" evidence="9">
    <location>
        <begin position="344"/>
        <end position="370"/>
    </location>
</feature>
<evidence type="ECO:0000256" key="4">
    <source>
        <dbReference type="ARBA" id="ARBA00022692"/>
    </source>
</evidence>
<accession>A0ABM1A5W2</accession>
<evidence type="ECO:0000256" key="1">
    <source>
        <dbReference type="ARBA" id="ARBA00004141"/>
    </source>
</evidence>
<feature type="non-terminal residue" evidence="12">
    <location>
        <position position="399"/>
    </location>
</feature>
<keyword evidence="11" id="KW-1185">Reference proteome</keyword>
<keyword evidence="8 9" id="KW-0472">Membrane</keyword>
<keyword evidence="6" id="KW-0067">ATP-binding</keyword>
<evidence type="ECO:0000256" key="2">
    <source>
        <dbReference type="ARBA" id="ARBA00009726"/>
    </source>
</evidence>
<feature type="transmembrane region" description="Helical" evidence="9">
    <location>
        <begin position="79"/>
        <end position="100"/>
    </location>
</feature>
<evidence type="ECO:0000256" key="8">
    <source>
        <dbReference type="ARBA" id="ARBA00023136"/>
    </source>
</evidence>
<protein>
    <submittedName>
        <fullName evidence="12">Multidrug resistance-associated protein 4</fullName>
    </submittedName>
</protein>
<dbReference type="GeneID" id="101861224"/>
<keyword evidence="7 9" id="KW-1133">Transmembrane helix</keyword>
<dbReference type="SUPFAM" id="SSF90123">
    <property type="entry name" value="ABC transporter transmembrane region"/>
    <property type="match status" value="1"/>
</dbReference>
<evidence type="ECO:0000313" key="12">
    <source>
        <dbReference type="RefSeq" id="XP_012941427.1"/>
    </source>
</evidence>
<evidence type="ECO:0000256" key="9">
    <source>
        <dbReference type="SAM" id="Phobius"/>
    </source>
</evidence>
<dbReference type="Pfam" id="PF00664">
    <property type="entry name" value="ABC_membrane"/>
    <property type="match status" value="1"/>
</dbReference>
<organism evidence="11 12">
    <name type="scientific">Aplysia californica</name>
    <name type="common">California sea hare</name>
    <dbReference type="NCBI Taxonomy" id="6500"/>
    <lineage>
        <taxon>Eukaryota</taxon>
        <taxon>Metazoa</taxon>
        <taxon>Spiralia</taxon>
        <taxon>Lophotrochozoa</taxon>
        <taxon>Mollusca</taxon>
        <taxon>Gastropoda</taxon>
        <taxon>Heterobranchia</taxon>
        <taxon>Euthyneura</taxon>
        <taxon>Tectipleura</taxon>
        <taxon>Aplysiida</taxon>
        <taxon>Aplysioidea</taxon>
        <taxon>Aplysiidae</taxon>
        <taxon>Aplysia</taxon>
    </lineage>
</organism>
<evidence type="ECO:0000313" key="11">
    <source>
        <dbReference type="Proteomes" id="UP000694888"/>
    </source>
</evidence>
<dbReference type="PRINTS" id="PR01851">
    <property type="entry name" value="CYSFIBREGLTR"/>
</dbReference>
<dbReference type="PANTHER" id="PTHR24223">
    <property type="entry name" value="ATP-BINDING CASSETTE SUB-FAMILY C"/>
    <property type="match status" value="1"/>
</dbReference>
<comment type="subcellular location">
    <subcellularLocation>
        <location evidence="1">Membrane</location>
        <topology evidence="1">Multi-pass membrane protein</topology>
    </subcellularLocation>
</comment>